<comment type="caution">
    <text evidence="1">The sequence shown here is derived from an EMBL/GenBank/DDBJ whole genome shotgun (WGS) entry which is preliminary data.</text>
</comment>
<dbReference type="RefSeq" id="WP_070353538.1">
    <property type="nucleotide sequence ID" value="NZ_CP043474.1"/>
</dbReference>
<dbReference type="OrthoDB" id="4753404at2"/>
<evidence type="ECO:0000313" key="2">
    <source>
        <dbReference type="Proteomes" id="UP000178953"/>
    </source>
</evidence>
<proteinExistence type="predicted"/>
<protein>
    <submittedName>
        <fullName evidence="1">Uncharacterized protein</fullName>
    </submittedName>
</protein>
<dbReference type="EMBL" id="MCHX01000027">
    <property type="protein sequence ID" value="OFJ53247.1"/>
    <property type="molecule type" value="Genomic_DNA"/>
</dbReference>
<dbReference type="Proteomes" id="UP000178953">
    <property type="component" value="Unassembled WGS sequence"/>
</dbReference>
<accession>A0A1E8Q4D0</accession>
<sequence length="64" mass="6982">MAARDGAATVTEYGIQTPNSKTILMVTEDLDEAERTLDLIGEGRLITRVVSYGPWRALDNESVA</sequence>
<evidence type="ECO:0000313" key="1">
    <source>
        <dbReference type="EMBL" id="OFJ53247.1"/>
    </source>
</evidence>
<name>A0A1E8Q4D0_9MYCO</name>
<organism evidence="1 2">
    <name type="scientific">Mycolicibacterium grossiae</name>
    <dbReference type="NCBI Taxonomy" id="1552759"/>
    <lineage>
        <taxon>Bacteria</taxon>
        <taxon>Bacillati</taxon>
        <taxon>Actinomycetota</taxon>
        <taxon>Actinomycetes</taxon>
        <taxon>Mycobacteriales</taxon>
        <taxon>Mycobacteriaceae</taxon>
        <taxon>Mycolicibacterium</taxon>
    </lineage>
</organism>
<gene>
    <name evidence="1" type="ORF">BEL07_13065</name>
</gene>
<dbReference type="AlphaFoldDB" id="A0A1E8Q4D0"/>
<reference evidence="1 2" key="1">
    <citation type="submission" date="2016-09" db="EMBL/GenBank/DDBJ databases">
        <title>genome sequence of Mycobacterium sp. 739 SCH.</title>
        <authorList>
            <person name="Greninger A.L."/>
            <person name="Qin X."/>
            <person name="Jerome K."/>
            <person name="Vora S."/>
            <person name="Quinn K."/>
        </authorList>
    </citation>
    <scope>NUCLEOTIDE SEQUENCE [LARGE SCALE GENOMIC DNA]</scope>
    <source>
        <strain evidence="1 2">SCH</strain>
    </source>
</reference>
<keyword evidence="2" id="KW-1185">Reference proteome</keyword>